<keyword evidence="1" id="KW-0472">Membrane</keyword>
<evidence type="ECO:0000256" key="1">
    <source>
        <dbReference type="SAM" id="Phobius"/>
    </source>
</evidence>
<keyword evidence="1" id="KW-0812">Transmembrane</keyword>
<dbReference type="Proteomes" id="UP001321473">
    <property type="component" value="Unassembled WGS sequence"/>
</dbReference>
<gene>
    <name evidence="2" type="ORF">V5799_029460</name>
</gene>
<keyword evidence="1" id="KW-1133">Transmembrane helix</keyword>
<sequence>MLVTDYMKPPPECVEEERVTFQQFVISLILTVVTLLLICVFLFQSTLKNFIRPTSAEDVTEDAFWQHLPSGSPQRDVTHKTTTNITPVAHSPGVADVALNVPR</sequence>
<evidence type="ECO:0000313" key="2">
    <source>
        <dbReference type="EMBL" id="KAK8777195.1"/>
    </source>
</evidence>
<evidence type="ECO:0000313" key="3">
    <source>
        <dbReference type="Proteomes" id="UP001321473"/>
    </source>
</evidence>
<proteinExistence type="predicted"/>
<protein>
    <submittedName>
        <fullName evidence="2">Uncharacterized protein</fullName>
    </submittedName>
</protein>
<dbReference type="AlphaFoldDB" id="A0AAQ4ER96"/>
<organism evidence="2 3">
    <name type="scientific">Amblyomma americanum</name>
    <name type="common">Lone star tick</name>
    <dbReference type="NCBI Taxonomy" id="6943"/>
    <lineage>
        <taxon>Eukaryota</taxon>
        <taxon>Metazoa</taxon>
        <taxon>Ecdysozoa</taxon>
        <taxon>Arthropoda</taxon>
        <taxon>Chelicerata</taxon>
        <taxon>Arachnida</taxon>
        <taxon>Acari</taxon>
        <taxon>Parasitiformes</taxon>
        <taxon>Ixodida</taxon>
        <taxon>Ixodoidea</taxon>
        <taxon>Ixodidae</taxon>
        <taxon>Amblyomminae</taxon>
        <taxon>Amblyomma</taxon>
    </lineage>
</organism>
<name>A0AAQ4ER96_AMBAM</name>
<reference evidence="2 3" key="1">
    <citation type="journal article" date="2023" name="Arcadia Sci">
        <title>De novo assembly of a long-read Amblyomma americanum tick genome.</title>
        <authorList>
            <person name="Chou S."/>
            <person name="Poskanzer K.E."/>
            <person name="Rollins M."/>
            <person name="Thuy-Boun P.S."/>
        </authorList>
    </citation>
    <scope>NUCLEOTIDE SEQUENCE [LARGE SCALE GENOMIC DNA]</scope>
    <source>
        <strain evidence="2">F_SG_1</strain>
        <tissue evidence="2">Salivary glands</tissue>
    </source>
</reference>
<dbReference type="EMBL" id="JARKHS020012107">
    <property type="protein sequence ID" value="KAK8777195.1"/>
    <property type="molecule type" value="Genomic_DNA"/>
</dbReference>
<feature type="transmembrane region" description="Helical" evidence="1">
    <location>
        <begin position="20"/>
        <end position="43"/>
    </location>
</feature>
<comment type="caution">
    <text evidence="2">The sequence shown here is derived from an EMBL/GenBank/DDBJ whole genome shotgun (WGS) entry which is preliminary data.</text>
</comment>
<keyword evidence="3" id="KW-1185">Reference proteome</keyword>
<accession>A0AAQ4ER96</accession>